<evidence type="ECO:0000259" key="1">
    <source>
        <dbReference type="Pfam" id="PF06527"/>
    </source>
</evidence>
<protein>
    <recommendedName>
        <fullName evidence="1">TniQ domain-containing protein</fullName>
    </recommendedName>
</protein>
<sequence length="438" mass="48370">MVLPVNEELLNTRSMLNPVAPIGVGTPEVESMVSYFCRLAMSHCISTTELHRIVDRTMQWQLSEKYDWCQVGLSGMSDAAERMADALSKLTGIGNLDSLTLLSWRDVIAQSSPKPTSSRWCPQCLSEDRETGRTYFRLAWDVGTVTACTKHKIRLSHACPDCGGTNTRHSSAFVMPGWCTACGIFLGSSEQSTPATPAEVWIASQVGAMLAAQNTLASRPTRSELLGSIREIVNRLDNGKNALFARRIGLSKTTVHHWLKGGGAPTLPGLLRIAAQTGLALPSLLTGDLAEWSPTSSQIHELDPVLPTQTRRATRQLHDWDRIRSQLAALAQSTTVVSVEETARSLNVSVRELYIHANEEACSLGRRWLEHRKWCGEQSRHTARKLIETACAEILAEGKAVNLRELIARFPNGSANRFNGILKRLKEIQEKRNAVELQ</sequence>
<evidence type="ECO:0000313" key="2">
    <source>
        <dbReference type="EMBL" id="BAG45637.1"/>
    </source>
</evidence>
<reference evidence="2 3" key="1">
    <citation type="submission" date="2007-04" db="EMBL/GenBank/DDBJ databases">
        <title>Complete genome sequence of Burkholderia multivorans ATCC 17616.</title>
        <authorList>
            <person name="Ohtsubo Y."/>
            <person name="Yamashita A."/>
            <person name="Kurokawa K."/>
            <person name="Takami H."/>
            <person name="Yuhara S."/>
            <person name="Nishiyama E."/>
            <person name="Endo R."/>
            <person name="Miyazaki R."/>
            <person name="Ono A."/>
            <person name="Yano K."/>
            <person name="Ito M."/>
            <person name="Sota M."/>
            <person name="Yuji N."/>
            <person name="Hattori M."/>
            <person name="Tsuda M."/>
        </authorList>
    </citation>
    <scope>NUCLEOTIDE SEQUENCE [LARGE SCALE GENOMIC DNA]</scope>
    <source>
        <strain evidence="3">ATCC 17616 / 249</strain>
    </source>
</reference>
<dbReference type="KEGG" id="bmj:BMULJ_03774"/>
<dbReference type="EMBL" id="AP009386">
    <property type="protein sequence ID" value="BAG45637.1"/>
    <property type="molecule type" value="Genomic_DNA"/>
</dbReference>
<dbReference type="InterPro" id="IPR001387">
    <property type="entry name" value="Cro/C1-type_HTH"/>
</dbReference>
<dbReference type="Proteomes" id="UP000008815">
    <property type="component" value="Chromosome 2"/>
</dbReference>
<keyword evidence="3" id="KW-1185">Reference proteome</keyword>
<dbReference type="KEGG" id="bmu:Bmul_4742"/>
<dbReference type="CDD" id="cd00093">
    <property type="entry name" value="HTH_XRE"/>
    <property type="match status" value="1"/>
</dbReference>
<dbReference type="InterPro" id="IPR009492">
    <property type="entry name" value="TniQ"/>
</dbReference>
<feature type="domain" description="TniQ" evidence="1">
    <location>
        <begin position="21"/>
        <end position="155"/>
    </location>
</feature>
<gene>
    <name evidence="2" type="ordered locus">BMULJ_03774</name>
</gene>
<dbReference type="Pfam" id="PF06527">
    <property type="entry name" value="TniQ"/>
    <property type="match status" value="1"/>
</dbReference>
<proteinExistence type="predicted"/>
<accession>A0A0H3KKT9</accession>
<dbReference type="eggNOG" id="COG1309">
    <property type="taxonomic scope" value="Bacteria"/>
</dbReference>
<organism evidence="2 3">
    <name type="scientific">Burkholderia multivorans (strain ATCC 17616 / 249)</name>
    <dbReference type="NCBI Taxonomy" id="395019"/>
    <lineage>
        <taxon>Bacteria</taxon>
        <taxon>Pseudomonadati</taxon>
        <taxon>Pseudomonadota</taxon>
        <taxon>Betaproteobacteria</taxon>
        <taxon>Burkholderiales</taxon>
        <taxon>Burkholderiaceae</taxon>
        <taxon>Burkholderia</taxon>
        <taxon>Burkholderia cepacia complex</taxon>
    </lineage>
</organism>
<name>A0A0H3KKT9_BURM1</name>
<evidence type="ECO:0000313" key="3">
    <source>
        <dbReference type="Proteomes" id="UP000008815"/>
    </source>
</evidence>
<dbReference type="HOGENOM" id="CLU_044956_0_0_4"/>
<dbReference type="STRING" id="395019.BMULJ_03774"/>
<dbReference type="AlphaFoldDB" id="A0A0H3KKT9"/>